<gene>
    <name evidence="7" type="ORF">U0070_003936</name>
</gene>
<dbReference type="PANTHER" id="PTHR23267">
    <property type="entry name" value="IMMUNOGLOBULIN LIGHT CHAIN"/>
    <property type="match status" value="1"/>
</dbReference>
<keyword evidence="2" id="KW-1064">Adaptive immunity</keyword>
<reference evidence="7 8" key="1">
    <citation type="journal article" date="2023" name="bioRxiv">
        <title>Conserved and derived expression patterns and positive selection on dental genes reveal complex evolutionary context of ever-growing rodent molars.</title>
        <authorList>
            <person name="Calamari Z.T."/>
            <person name="Song A."/>
            <person name="Cohen E."/>
            <person name="Akter M."/>
            <person name="Roy R.D."/>
            <person name="Hallikas O."/>
            <person name="Christensen M.M."/>
            <person name="Li P."/>
            <person name="Marangoni P."/>
            <person name="Jernvall J."/>
            <person name="Klein O.D."/>
        </authorList>
    </citation>
    <scope>NUCLEOTIDE SEQUENCE [LARGE SCALE GENOMIC DNA]</scope>
    <source>
        <strain evidence="7">V071</strain>
    </source>
</reference>
<dbReference type="Pfam" id="PF07686">
    <property type="entry name" value="V-set"/>
    <property type="match status" value="2"/>
</dbReference>
<evidence type="ECO:0000313" key="7">
    <source>
        <dbReference type="EMBL" id="KAK7796937.1"/>
    </source>
</evidence>
<evidence type="ECO:0000256" key="1">
    <source>
        <dbReference type="ARBA" id="ARBA00022859"/>
    </source>
</evidence>
<dbReference type="CDD" id="cd04980">
    <property type="entry name" value="IgV_L_kappa"/>
    <property type="match status" value="2"/>
</dbReference>
<dbReference type="FunFam" id="2.60.40.10:FF:001378">
    <property type="entry name" value="Immunoglobulin kappa variable 4-1"/>
    <property type="match status" value="2"/>
</dbReference>
<comment type="caution">
    <text evidence="7">The sequence shown here is derived from an EMBL/GenBank/DDBJ whole genome shotgun (WGS) entry which is preliminary data.</text>
</comment>
<proteinExistence type="predicted"/>
<evidence type="ECO:0000256" key="3">
    <source>
        <dbReference type="ARBA" id="ARBA00023157"/>
    </source>
</evidence>
<evidence type="ECO:0000256" key="2">
    <source>
        <dbReference type="ARBA" id="ARBA00023130"/>
    </source>
</evidence>
<dbReference type="AlphaFoldDB" id="A0AAW0H242"/>
<dbReference type="SMART" id="SM00406">
    <property type="entry name" value="IGv"/>
    <property type="match status" value="2"/>
</dbReference>
<name>A0AAW0H242_MYOGA</name>
<feature type="coiled-coil region" evidence="5">
    <location>
        <begin position="1"/>
        <end position="35"/>
    </location>
</feature>
<evidence type="ECO:0000259" key="6">
    <source>
        <dbReference type="PROSITE" id="PS50835"/>
    </source>
</evidence>
<keyword evidence="8" id="KW-1185">Reference proteome</keyword>
<dbReference type="InterPro" id="IPR003599">
    <property type="entry name" value="Ig_sub"/>
</dbReference>
<evidence type="ECO:0000256" key="5">
    <source>
        <dbReference type="SAM" id="Coils"/>
    </source>
</evidence>
<dbReference type="GO" id="GO:0002250">
    <property type="term" value="P:adaptive immune response"/>
    <property type="evidence" value="ECO:0007669"/>
    <property type="project" value="UniProtKB-KW"/>
</dbReference>
<dbReference type="Gene3D" id="2.60.40.10">
    <property type="entry name" value="Immunoglobulins"/>
    <property type="match status" value="2"/>
</dbReference>
<dbReference type="PROSITE" id="PS50835">
    <property type="entry name" value="IG_LIKE"/>
    <property type="match status" value="1"/>
</dbReference>
<dbReference type="SUPFAM" id="SSF48726">
    <property type="entry name" value="Immunoglobulin"/>
    <property type="match status" value="2"/>
</dbReference>
<dbReference type="InterPro" id="IPR000477">
    <property type="entry name" value="RT_dom"/>
</dbReference>
<feature type="domain" description="Ig-like" evidence="6">
    <location>
        <begin position="421"/>
        <end position="526"/>
    </location>
</feature>
<dbReference type="Proteomes" id="UP001488838">
    <property type="component" value="Unassembled WGS sequence"/>
</dbReference>
<dbReference type="GO" id="GO:0019814">
    <property type="term" value="C:immunoglobulin complex"/>
    <property type="evidence" value="ECO:0007669"/>
    <property type="project" value="UniProtKB-KW"/>
</dbReference>
<dbReference type="InterPro" id="IPR050150">
    <property type="entry name" value="IgV_Light_Chain"/>
</dbReference>
<dbReference type="Pfam" id="PF00078">
    <property type="entry name" value="RVT_1"/>
    <property type="match status" value="1"/>
</dbReference>
<dbReference type="InterPro" id="IPR013783">
    <property type="entry name" value="Ig-like_fold"/>
</dbReference>
<evidence type="ECO:0000313" key="8">
    <source>
        <dbReference type="Proteomes" id="UP001488838"/>
    </source>
</evidence>
<keyword evidence="4" id="KW-1280">Immunoglobulin</keyword>
<evidence type="ECO:0000256" key="4">
    <source>
        <dbReference type="ARBA" id="ARBA00043265"/>
    </source>
</evidence>
<protein>
    <recommendedName>
        <fullName evidence="6">Ig-like domain-containing protein</fullName>
    </recommendedName>
</protein>
<keyword evidence="5" id="KW-0175">Coiled coil</keyword>
<organism evidence="7 8">
    <name type="scientific">Myodes glareolus</name>
    <name type="common">Bank vole</name>
    <name type="synonym">Clethrionomys glareolus</name>
    <dbReference type="NCBI Taxonomy" id="447135"/>
    <lineage>
        <taxon>Eukaryota</taxon>
        <taxon>Metazoa</taxon>
        <taxon>Chordata</taxon>
        <taxon>Craniata</taxon>
        <taxon>Vertebrata</taxon>
        <taxon>Euteleostomi</taxon>
        <taxon>Mammalia</taxon>
        <taxon>Eutheria</taxon>
        <taxon>Euarchontoglires</taxon>
        <taxon>Glires</taxon>
        <taxon>Rodentia</taxon>
        <taxon>Myomorpha</taxon>
        <taxon>Muroidea</taxon>
        <taxon>Cricetidae</taxon>
        <taxon>Arvicolinae</taxon>
        <taxon>Myodes</taxon>
    </lineage>
</organism>
<dbReference type="InterPro" id="IPR013106">
    <property type="entry name" value="Ig_V-set"/>
</dbReference>
<keyword evidence="3" id="KW-1015">Disulfide bond</keyword>
<keyword evidence="1" id="KW-0391">Immunity</keyword>
<sequence length="555" mass="63100">MKAIESLKQDMNNSLRELDEKYNKKIEEMGKEMDEKYMLEVLAIAIRQHKEIKGIRIGKDEVKLSLFADDIIVYICDPKNSTKELLQLINTFSNVAGYKINSKKSVALLYTKDKEAEREIRETSPFMIATNSIKYLGVTLTKEVKDLFDKNFKSLEKEIEEDIRKWKDLPCSWIGRINIVKMAILPKAIYRFNAIPIKIPSDLERTIIKFIWQNKKPRIAKTILYNKGTSGGITIPDFKLYYRATVLKTAWYWHKNREVDLWNQIEDPGINPQTYEHLIFDNGAKGACADIVMTQSSSSLAVSAGEKVTISWKSSHSLLYSGNQKNYLAWYQQKPGQSPKLLIYWASTRHTGVPDRFIGSGSGTDFTLTISSVQAEDVADYYCQQYYSSPPTVLQLPTKTAFEILEQSGSPAQWEVQRPTPSIQVYEGVCEDIMMTQSPSSLAVSVGEKVTISCRSSQSLLNIGTQKNYLNWYQQKPGQSPKLLIYYAYTRDTGVPDRFIGSGSATDFTLTINSVQAEDLAVYYCQQDFLYSTVLQPPTQTSFETLTSCLYPAQP</sequence>
<dbReference type="SMART" id="SM00409">
    <property type="entry name" value="IG"/>
    <property type="match status" value="2"/>
</dbReference>
<accession>A0AAW0H242</accession>
<dbReference type="EMBL" id="JBBHLL010000958">
    <property type="protein sequence ID" value="KAK7796937.1"/>
    <property type="molecule type" value="Genomic_DNA"/>
</dbReference>
<dbReference type="InterPro" id="IPR007110">
    <property type="entry name" value="Ig-like_dom"/>
</dbReference>
<dbReference type="InterPro" id="IPR036179">
    <property type="entry name" value="Ig-like_dom_sf"/>
</dbReference>